<feature type="compositionally biased region" description="Polar residues" evidence="1">
    <location>
        <begin position="153"/>
        <end position="168"/>
    </location>
</feature>
<feature type="chain" id="PRO_5007527583" description="Type VII secretion system protein EssD-like domain-containing protein" evidence="2">
    <location>
        <begin position="27"/>
        <end position="186"/>
    </location>
</feature>
<protein>
    <recommendedName>
        <fullName evidence="3">Type VII secretion system protein EssD-like domain-containing protein</fullName>
    </recommendedName>
</protein>
<keyword evidence="2" id="KW-0732">Signal</keyword>
<evidence type="ECO:0000256" key="1">
    <source>
        <dbReference type="SAM" id="MobiDB-lite"/>
    </source>
</evidence>
<dbReference type="AlphaFoldDB" id="A0A146LWE5"/>
<feature type="signal peptide" evidence="2">
    <location>
        <begin position="1"/>
        <end position="26"/>
    </location>
</feature>
<name>A0A146LWE5_LYGHE</name>
<dbReference type="Gene3D" id="3.40.570.10">
    <property type="entry name" value="Extracellular Endonuclease, subunit A"/>
    <property type="match status" value="1"/>
</dbReference>
<feature type="non-terminal residue" evidence="4">
    <location>
        <position position="1"/>
    </location>
</feature>
<evidence type="ECO:0000313" key="4">
    <source>
        <dbReference type="EMBL" id="JAQ11963.1"/>
    </source>
</evidence>
<feature type="compositionally biased region" description="Gly residues" evidence="1">
    <location>
        <begin position="176"/>
        <end position="186"/>
    </location>
</feature>
<feature type="region of interest" description="Disordered" evidence="1">
    <location>
        <begin position="153"/>
        <end position="186"/>
    </location>
</feature>
<organism evidence="4">
    <name type="scientific">Lygus hesperus</name>
    <name type="common">Western plant bug</name>
    <dbReference type="NCBI Taxonomy" id="30085"/>
    <lineage>
        <taxon>Eukaryota</taxon>
        <taxon>Metazoa</taxon>
        <taxon>Ecdysozoa</taxon>
        <taxon>Arthropoda</taxon>
        <taxon>Hexapoda</taxon>
        <taxon>Insecta</taxon>
        <taxon>Pterygota</taxon>
        <taxon>Neoptera</taxon>
        <taxon>Paraneoptera</taxon>
        <taxon>Hemiptera</taxon>
        <taxon>Heteroptera</taxon>
        <taxon>Panheteroptera</taxon>
        <taxon>Cimicomorpha</taxon>
        <taxon>Miridae</taxon>
        <taxon>Mirini</taxon>
        <taxon>Lygus</taxon>
    </lineage>
</organism>
<dbReference type="Pfam" id="PF13930">
    <property type="entry name" value="Endonuclea_NS_2"/>
    <property type="match status" value="1"/>
</dbReference>
<dbReference type="EMBL" id="GDHC01006666">
    <property type="protein sequence ID" value="JAQ11963.1"/>
    <property type="molecule type" value="Transcribed_RNA"/>
</dbReference>
<evidence type="ECO:0000256" key="2">
    <source>
        <dbReference type="SAM" id="SignalP"/>
    </source>
</evidence>
<proteinExistence type="predicted"/>
<evidence type="ECO:0000259" key="3">
    <source>
        <dbReference type="Pfam" id="PF13930"/>
    </source>
</evidence>
<reference evidence="4" key="1">
    <citation type="journal article" date="2016" name="Gigascience">
        <title>De novo construction of an expanded transcriptome assembly for the western tarnished plant bug, Lygus hesperus.</title>
        <authorList>
            <person name="Tassone E.E."/>
            <person name="Geib S.M."/>
            <person name="Hall B."/>
            <person name="Fabrick J.A."/>
            <person name="Brent C.S."/>
            <person name="Hull J.J."/>
        </authorList>
    </citation>
    <scope>NUCLEOTIDE SEQUENCE</scope>
</reference>
<gene>
    <name evidence="4" type="ORF">g.33599</name>
</gene>
<sequence length="186" mass="20724">QQFKMKFSFGILSLLAVVLCWWSIIAVDGQQAPVQTFKRGHRNRVEYIKAEIKKQHLDKGTSTNQKTRAYAQGMGSRNDDAGHLIAQRLGGTGRDTYNIIPQNKNINRGSWRNQVEAKIYNEVKAGNTVVFEVWPKYKTPTATRPNAIVYQAKKSNGQTVLKKNTIQNPPSSPPKGRGGSKGGKRG</sequence>
<dbReference type="InterPro" id="IPR044927">
    <property type="entry name" value="Endonuclea_NS_2"/>
</dbReference>
<accession>A0A146LWE5</accession>
<feature type="domain" description="Type VII secretion system protein EssD-like" evidence="3">
    <location>
        <begin position="36"/>
        <end position="153"/>
    </location>
</feature>
<dbReference type="InterPro" id="IPR044929">
    <property type="entry name" value="DNA/RNA_non-sp_Endonuclease_sf"/>
</dbReference>